<dbReference type="SMART" id="SM00479">
    <property type="entry name" value="EXOIII"/>
    <property type="match status" value="1"/>
</dbReference>
<dbReference type="NCBIfam" id="NF004316">
    <property type="entry name" value="PRK05711.1"/>
    <property type="match status" value="1"/>
</dbReference>
<dbReference type="NCBIfam" id="TIGR01406">
    <property type="entry name" value="dnaQ_proteo"/>
    <property type="match status" value="1"/>
</dbReference>
<evidence type="ECO:0000256" key="14">
    <source>
        <dbReference type="ARBA" id="ARBA00023211"/>
    </source>
</evidence>
<evidence type="ECO:0000313" key="20">
    <source>
        <dbReference type="Proteomes" id="UP001139104"/>
    </source>
</evidence>
<dbReference type="Proteomes" id="UP001139104">
    <property type="component" value="Unassembled WGS sequence"/>
</dbReference>
<dbReference type="Pfam" id="PF00929">
    <property type="entry name" value="RNase_T"/>
    <property type="match status" value="1"/>
</dbReference>
<keyword evidence="6 17" id="KW-0548">Nucleotidyltransferase</keyword>
<sequence length="235" mass="25965">MEREIVIDTETTGLEANAGDRIIEIAAIELLNGIPSQNIFHTYVNPERDIPDSAFKVHGISYEMVADKPKFCDIVDQFLEFIVGDPIVAHNAEFDLGFINAELRRVGRAALNGNPVVDTLAMARKKFPAQSNSLDALCNRFGIDRSRRVKHGALVDAEILAEVYTELRGGRQTTLTLQVRREISKGAANFSLLRQRPRDLPLALADAESAAHALLVQELGAPALWARYTEVSESK</sequence>
<dbReference type="PANTHER" id="PTHR30231:SF41">
    <property type="entry name" value="DNA POLYMERASE III SUBUNIT EPSILON"/>
    <property type="match status" value="1"/>
</dbReference>
<evidence type="ECO:0000256" key="1">
    <source>
        <dbReference type="ARBA" id="ARBA00001936"/>
    </source>
</evidence>
<evidence type="ECO:0000256" key="3">
    <source>
        <dbReference type="ARBA" id="ARBA00012417"/>
    </source>
</evidence>
<keyword evidence="12 17" id="KW-0460">Magnesium</keyword>
<gene>
    <name evidence="17 19" type="primary">dnaQ</name>
    <name evidence="19" type="ORF">K2U94_02000</name>
</gene>
<dbReference type="InterPro" id="IPR006054">
    <property type="entry name" value="DnaQ"/>
</dbReference>
<dbReference type="InterPro" id="IPR012337">
    <property type="entry name" value="RNaseH-like_sf"/>
</dbReference>
<organism evidence="19 20">
    <name type="scientific">Candidatus Rhodoblastus alkanivorans</name>
    <dbReference type="NCBI Taxonomy" id="2954117"/>
    <lineage>
        <taxon>Bacteria</taxon>
        <taxon>Pseudomonadati</taxon>
        <taxon>Pseudomonadota</taxon>
        <taxon>Alphaproteobacteria</taxon>
        <taxon>Hyphomicrobiales</taxon>
        <taxon>Rhodoblastaceae</taxon>
        <taxon>Rhodoblastus</taxon>
    </lineage>
</organism>
<dbReference type="NCBIfam" id="TIGR00573">
    <property type="entry name" value="dnaq"/>
    <property type="match status" value="1"/>
</dbReference>
<dbReference type="InterPro" id="IPR006309">
    <property type="entry name" value="DnaQ_proteo"/>
</dbReference>
<comment type="cofactor">
    <cofactor evidence="2 17">
        <name>Mg(2+)</name>
        <dbReference type="ChEBI" id="CHEBI:18420"/>
    </cofactor>
</comment>
<keyword evidence="7 17" id="KW-0235">DNA replication</keyword>
<keyword evidence="13 17" id="KW-0239">DNA-directed DNA polymerase</keyword>
<keyword evidence="14 17" id="KW-0464">Manganese</keyword>
<feature type="domain" description="Exonuclease" evidence="18">
    <location>
        <begin position="3"/>
        <end position="173"/>
    </location>
</feature>
<dbReference type="EMBL" id="JAIVFP010000001">
    <property type="protein sequence ID" value="MCI4681555.1"/>
    <property type="molecule type" value="Genomic_DNA"/>
</dbReference>
<evidence type="ECO:0000256" key="13">
    <source>
        <dbReference type="ARBA" id="ARBA00022932"/>
    </source>
</evidence>
<name>A0ABS9Z288_9HYPH</name>
<dbReference type="PANTHER" id="PTHR30231">
    <property type="entry name" value="DNA POLYMERASE III SUBUNIT EPSILON"/>
    <property type="match status" value="1"/>
</dbReference>
<reference evidence="19" key="1">
    <citation type="journal article" date="2022" name="ISME J.">
        <title>Identification of active gaseous-alkane degraders at natural gas seeps.</title>
        <authorList>
            <person name="Farhan Ul Haque M."/>
            <person name="Hernandez M."/>
            <person name="Crombie A.T."/>
            <person name="Murrell J.C."/>
        </authorList>
    </citation>
    <scope>NUCLEOTIDE SEQUENCE</scope>
    <source>
        <strain evidence="19">PC2</strain>
    </source>
</reference>
<evidence type="ECO:0000256" key="7">
    <source>
        <dbReference type="ARBA" id="ARBA00022705"/>
    </source>
</evidence>
<evidence type="ECO:0000256" key="15">
    <source>
        <dbReference type="ARBA" id="ARBA00025483"/>
    </source>
</evidence>
<evidence type="ECO:0000256" key="17">
    <source>
        <dbReference type="RuleBase" id="RU364087"/>
    </source>
</evidence>
<keyword evidence="9 17" id="KW-0479">Metal-binding</keyword>
<evidence type="ECO:0000259" key="18">
    <source>
        <dbReference type="SMART" id="SM00479"/>
    </source>
</evidence>
<comment type="subunit">
    <text evidence="17">DNA polymerase III contains a core (composed of alpha, epsilon and theta chains) that associates with a tau subunit. This core dimerizes to form the POLIII' complex. PolIII' associates with the gamma complex (composed of gamma, delta, delta', psi and chi chains) and with the beta chain to form the complete DNA polymerase III complex.</text>
</comment>
<dbReference type="SUPFAM" id="SSF53098">
    <property type="entry name" value="Ribonuclease H-like"/>
    <property type="match status" value="1"/>
</dbReference>
<evidence type="ECO:0000256" key="6">
    <source>
        <dbReference type="ARBA" id="ARBA00022695"/>
    </source>
</evidence>
<evidence type="ECO:0000256" key="10">
    <source>
        <dbReference type="ARBA" id="ARBA00022801"/>
    </source>
</evidence>
<dbReference type="Gene3D" id="3.30.420.10">
    <property type="entry name" value="Ribonuclease H-like superfamily/Ribonuclease H"/>
    <property type="match status" value="1"/>
</dbReference>
<dbReference type="InterPro" id="IPR013520">
    <property type="entry name" value="Ribonucl_H"/>
</dbReference>
<protein>
    <recommendedName>
        <fullName evidence="4 17">DNA polymerase III subunit epsilon</fullName>
        <ecNumber evidence="3 17">2.7.7.7</ecNumber>
    </recommendedName>
</protein>
<evidence type="ECO:0000256" key="9">
    <source>
        <dbReference type="ARBA" id="ARBA00022723"/>
    </source>
</evidence>
<keyword evidence="8 17" id="KW-0540">Nuclease</keyword>
<dbReference type="RefSeq" id="WP_243065612.1">
    <property type="nucleotide sequence ID" value="NZ_JAIVFK010000007.1"/>
</dbReference>
<keyword evidence="5 17" id="KW-0808">Transferase</keyword>
<comment type="cofactor">
    <cofactor evidence="1 17">
        <name>Mn(2+)</name>
        <dbReference type="ChEBI" id="CHEBI:29035"/>
    </cofactor>
</comment>
<dbReference type="InterPro" id="IPR036397">
    <property type="entry name" value="RNaseH_sf"/>
</dbReference>
<evidence type="ECO:0000256" key="2">
    <source>
        <dbReference type="ARBA" id="ARBA00001946"/>
    </source>
</evidence>
<dbReference type="GO" id="GO:0003887">
    <property type="term" value="F:DNA-directed DNA polymerase activity"/>
    <property type="evidence" value="ECO:0007669"/>
    <property type="project" value="UniProtKB-EC"/>
</dbReference>
<evidence type="ECO:0000256" key="4">
    <source>
        <dbReference type="ARBA" id="ARBA00020352"/>
    </source>
</evidence>
<keyword evidence="11 17" id="KW-0269">Exonuclease</keyword>
<evidence type="ECO:0000256" key="12">
    <source>
        <dbReference type="ARBA" id="ARBA00022842"/>
    </source>
</evidence>
<keyword evidence="10 17" id="KW-0378">Hydrolase</keyword>
<comment type="catalytic activity">
    <reaction evidence="16 17">
        <text>DNA(n) + a 2'-deoxyribonucleoside 5'-triphosphate = DNA(n+1) + diphosphate</text>
        <dbReference type="Rhea" id="RHEA:22508"/>
        <dbReference type="Rhea" id="RHEA-COMP:17339"/>
        <dbReference type="Rhea" id="RHEA-COMP:17340"/>
        <dbReference type="ChEBI" id="CHEBI:33019"/>
        <dbReference type="ChEBI" id="CHEBI:61560"/>
        <dbReference type="ChEBI" id="CHEBI:173112"/>
        <dbReference type="EC" id="2.7.7.7"/>
    </reaction>
</comment>
<comment type="caution">
    <text evidence="19">The sequence shown here is derived from an EMBL/GenBank/DDBJ whole genome shotgun (WGS) entry which is preliminary data.</text>
</comment>
<dbReference type="EC" id="2.7.7.7" evidence="3 17"/>
<proteinExistence type="predicted"/>
<evidence type="ECO:0000256" key="5">
    <source>
        <dbReference type="ARBA" id="ARBA00022679"/>
    </source>
</evidence>
<accession>A0ABS9Z288</accession>
<evidence type="ECO:0000256" key="8">
    <source>
        <dbReference type="ARBA" id="ARBA00022722"/>
    </source>
</evidence>
<evidence type="ECO:0000256" key="16">
    <source>
        <dbReference type="ARBA" id="ARBA00049244"/>
    </source>
</evidence>
<evidence type="ECO:0000256" key="11">
    <source>
        <dbReference type="ARBA" id="ARBA00022839"/>
    </source>
</evidence>
<evidence type="ECO:0000313" key="19">
    <source>
        <dbReference type="EMBL" id="MCI4681555.1"/>
    </source>
</evidence>
<keyword evidence="20" id="KW-1185">Reference proteome</keyword>
<comment type="function">
    <text evidence="15 17">DNA polymerase III is a complex, multichain enzyme responsible for most of the replicative synthesis in bacteria. The epsilon subunit contain the editing function and is a proofreading 3'-5' exonuclease.</text>
</comment>
<dbReference type="CDD" id="cd06131">
    <property type="entry name" value="DNA_pol_III_epsilon_Ecoli_like"/>
    <property type="match status" value="1"/>
</dbReference>